<name>A0A4D6NU48_VIGUN</name>
<dbReference type="Proteomes" id="UP000501690">
    <property type="component" value="Linkage Group LG11"/>
</dbReference>
<gene>
    <name evidence="1" type="ORF">DEO72_LG11g3496</name>
    <name evidence="2" type="ORF">DEO72_LG11g3497</name>
</gene>
<protein>
    <submittedName>
        <fullName evidence="2">Uncharacterized protein</fullName>
    </submittedName>
</protein>
<proteinExistence type="predicted"/>
<organism evidence="2 3">
    <name type="scientific">Vigna unguiculata</name>
    <name type="common">Cowpea</name>
    <dbReference type="NCBI Taxonomy" id="3917"/>
    <lineage>
        <taxon>Eukaryota</taxon>
        <taxon>Viridiplantae</taxon>
        <taxon>Streptophyta</taxon>
        <taxon>Embryophyta</taxon>
        <taxon>Tracheophyta</taxon>
        <taxon>Spermatophyta</taxon>
        <taxon>Magnoliopsida</taxon>
        <taxon>eudicotyledons</taxon>
        <taxon>Gunneridae</taxon>
        <taxon>Pentapetalae</taxon>
        <taxon>rosids</taxon>
        <taxon>fabids</taxon>
        <taxon>Fabales</taxon>
        <taxon>Fabaceae</taxon>
        <taxon>Papilionoideae</taxon>
        <taxon>50 kb inversion clade</taxon>
        <taxon>NPAAA clade</taxon>
        <taxon>indigoferoid/millettioid clade</taxon>
        <taxon>Phaseoleae</taxon>
        <taxon>Vigna</taxon>
    </lineage>
</organism>
<sequence length="91" mass="10291">MAKSVSSNCHCVGHHFETYRFLHDSEFQCSEVLGATFRPLDAHLTQTPGLVIIGRCSKTTGHHEFKFQRVLRHETLDIGFTASPLGTRVHR</sequence>
<keyword evidence="3" id="KW-1185">Reference proteome</keyword>
<accession>A0A4D6NU48</accession>
<evidence type="ECO:0000313" key="2">
    <source>
        <dbReference type="EMBL" id="QCE16481.1"/>
    </source>
</evidence>
<evidence type="ECO:0000313" key="1">
    <source>
        <dbReference type="EMBL" id="QCE16480.1"/>
    </source>
</evidence>
<reference evidence="2 3" key="1">
    <citation type="submission" date="2019-04" db="EMBL/GenBank/DDBJ databases">
        <title>An improved genome assembly and genetic linkage map for asparagus bean, Vigna unguiculata ssp. sesquipedialis.</title>
        <authorList>
            <person name="Xia Q."/>
            <person name="Zhang R."/>
            <person name="Dong Y."/>
        </authorList>
    </citation>
    <scope>NUCLEOTIDE SEQUENCE [LARGE SCALE GENOMIC DNA]</scope>
    <source>
        <tissue evidence="2">Leaf</tissue>
    </source>
</reference>
<evidence type="ECO:0000313" key="3">
    <source>
        <dbReference type="Proteomes" id="UP000501690"/>
    </source>
</evidence>
<dbReference type="EMBL" id="CP039355">
    <property type="protein sequence ID" value="QCE16481.1"/>
    <property type="molecule type" value="Genomic_DNA"/>
</dbReference>
<dbReference type="AlphaFoldDB" id="A0A4D6NU48"/>
<dbReference type="EMBL" id="CP039355">
    <property type="protein sequence ID" value="QCE16480.1"/>
    <property type="molecule type" value="Genomic_DNA"/>
</dbReference>